<dbReference type="EMBL" id="MCFJ01000004">
    <property type="protein sequence ID" value="ORY67590.1"/>
    <property type="molecule type" value="Genomic_DNA"/>
</dbReference>
<feature type="domain" description="NADH-ubiquinone oxidoreductase 21kDa subunit C-terminal fungi" evidence="2">
    <location>
        <begin position="111"/>
        <end position="191"/>
    </location>
</feature>
<dbReference type="InterPro" id="IPR024549">
    <property type="entry name" value="NADH-UbQ_OxRdtase_su21_C_fun"/>
</dbReference>
<dbReference type="InterPro" id="IPR053229">
    <property type="entry name" value="NADH-Q_oxidrdct_subunit"/>
</dbReference>
<dbReference type="OrthoDB" id="196140at2759"/>
<proteinExistence type="predicted"/>
<dbReference type="Pfam" id="PF12853">
    <property type="entry name" value="NADH_u_ox_C"/>
    <property type="match status" value="1"/>
</dbReference>
<name>A0A1Y2E7S9_9PEZI</name>
<dbReference type="PANTHER" id="PTHR34062:SF1">
    <property type="entry name" value="NADH-UBIQUINONE OXIDOREDUCTASE 21KDA SUBUNIT N-TERMINAL DOMAIN-CONTAINING PROTEIN"/>
    <property type="match status" value="1"/>
</dbReference>
<accession>A0A1Y2E7S9</accession>
<evidence type="ECO:0000313" key="3">
    <source>
        <dbReference type="EMBL" id="ORY67590.1"/>
    </source>
</evidence>
<evidence type="ECO:0000259" key="2">
    <source>
        <dbReference type="Pfam" id="PF12853"/>
    </source>
</evidence>
<keyword evidence="4" id="KW-1185">Reference proteome</keyword>
<protein>
    <submittedName>
        <fullName evidence="3">NADH-ubiquinone oxidoreductase 21 kDa subunit</fullName>
    </submittedName>
</protein>
<evidence type="ECO:0000259" key="1">
    <source>
        <dbReference type="Pfam" id="PF10785"/>
    </source>
</evidence>
<organism evidence="3 4">
    <name type="scientific">Pseudomassariella vexata</name>
    <dbReference type="NCBI Taxonomy" id="1141098"/>
    <lineage>
        <taxon>Eukaryota</taxon>
        <taxon>Fungi</taxon>
        <taxon>Dikarya</taxon>
        <taxon>Ascomycota</taxon>
        <taxon>Pezizomycotina</taxon>
        <taxon>Sordariomycetes</taxon>
        <taxon>Xylariomycetidae</taxon>
        <taxon>Amphisphaeriales</taxon>
        <taxon>Pseudomassariaceae</taxon>
        <taxon>Pseudomassariella</taxon>
    </lineage>
</organism>
<dbReference type="InterPro" id="IPR019721">
    <property type="entry name" value="NADH-UbQ_OxRdtase_su21_N"/>
</dbReference>
<keyword evidence="3" id="KW-0830">Ubiquinone</keyword>
<feature type="domain" description="NADH-ubiquinone oxidoreductase 21kDa subunit N-terminal" evidence="1">
    <location>
        <begin position="17"/>
        <end position="102"/>
    </location>
</feature>
<dbReference type="Pfam" id="PF10785">
    <property type="entry name" value="NADH-u_ox-rdase"/>
    <property type="match status" value="1"/>
</dbReference>
<dbReference type="GeneID" id="63781231"/>
<dbReference type="InParanoid" id="A0A1Y2E7S9"/>
<dbReference type="PANTHER" id="PTHR34062">
    <property type="entry name" value="OXIDOREDUCTASE 21 KDA SUBUNIT, PUTATIVE (AFU_ORTHOLOGUE AFUA_4G04750)-RELATED"/>
    <property type="match status" value="1"/>
</dbReference>
<evidence type="ECO:0000313" key="4">
    <source>
        <dbReference type="Proteomes" id="UP000193689"/>
    </source>
</evidence>
<gene>
    <name evidence="3" type="ORF">BCR38DRAFT_510816</name>
</gene>
<dbReference type="AlphaFoldDB" id="A0A1Y2E7S9"/>
<dbReference type="RefSeq" id="XP_040718214.1">
    <property type="nucleotide sequence ID" value="XM_040865019.1"/>
</dbReference>
<sequence>MSTPQQPSYTPSKVLRTEYPLIDNDPHFKRVIGYARPSDYAHGIVAGLGGPGLLYAMEKFAPSQVGRGGFARAMRLCGVIGALGGFLYFYQRSSLRFYGVLENSREVEMDMREMVAKVKAGEPLYGESKLTPHMQGVAARQSRYSAMAMHLLPWFNFVNHPQHGVDTAKYYKQAERELEAERTSKTQREVAALG</sequence>
<dbReference type="Proteomes" id="UP000193689">
    <property type="component" value="Unassembled WGS sequence"/>
</dbReference>
<reference evidence="3 4" key="1">
    <citation type="submission" date="2016-07" db="EMBL/GenBank/DDBJ databases">
        <title>Pervasive Adenine N6-methylation of Active Genes in Fungi.</title>
        <authorList>
            <consortium name="DOE Joint Genome Institute"/>
            <person name="Mondo S.J."/>
            <person name="Dannebaum R.O."/>
            <person name="Kuo R.C."/>
            <person name="Labutti K."/>
            <person name="Haridas S."/>
            <person name="Kuo A."/>
            <person name="Salamov A."/>
            <person name="Ahrendt S.R."/>
            <person name="Lipzen A."/>
            <person name="Sullivan W."/>
            <person name="Andreopoulos W.B."/>
            <person name="Clum A."/>
            <person name="Lindquist E."/>
            <person name="Daum C."/>
            <person name="Ramamoorthy G.K."/>
            <person name="Gryganskyi A."/>
            <person name="Culley D."/>
            <person name="Magnuson J.K."/>
            <person name="James T.Y."/>
            <person name="O'Malley M.A."/>
            <person name="Stajich J.E."/>
            <person name="Spatafora J.W."/>
            <person name="Visel A."/>
            <person name="Grigoriev I.V."/>
        </authorList>
    </citation>
    <scope>NUCLEOTIDE SEQUENCE [LARGE SCALE GENOMIC DNA]</scope>
    <source>
        <strain evidence="3 4">CBS 129021</strain>
    </source>
</reference>
<dbReference type="STRING" id="1141098.A0A1Y2E7S9"/>
<comment type="caution">
    <text evidence="3">The sequence shown here is derived from an EMBL/GenBank/DDBJ whole genome shotgun (WGS) entry which is preliminary data.</text>
</comment>